<feature type="domain" description="C-type lectin" evidence="2">
    <location>
        <begin position="30"/>
        <end position="91"/>
    </location>
</feature>
<accession>A0A7J5ZMB2</accession>
<dbReference type="InterPro" id="IPR016186">
    <property type="entry name" value="C-type_lectin-like/link_sf"/>
</dbReference>
<name>A0A7J5ZMB2_AMEME</name>
<dbReference type="InterPro" id="IPR050111">
    <property type="entry name" value="C-type_lectin/snaclec_domain"/>
</dbReference>
<dbReference type="InterPro" id="IPR018378">
    <property type="entry name" value="C-type_lectin_CS"/>
</dbReference>
<proteinExistence type="predicted"/>
<dbReference type="InterPro" id="IPR016187">
    <property type="entry name" value="CTDL_fold"/>
</dbReference>
<dbReference type="PANTHER" id="PTHR22803">
    <property type="entry name" value="MANNOSE, PHOSPHOLIPASE, LECTIN RECEPTOR RELATED"/>
    <property type="match status" value="1"/>
</dbReference>
<comment type="caution">
    <text evidence="3">The sequence shown here is derived from an EMBL/GenBank/DDBJ whole genome shotgun (WGS) entry which is preliminary data.</text>
</comment>
<gene>
    <name evidence="3" type="ORF">AMELA_G00275560</name>
</gene>
<evidence type="ECO:0000313" key="4">
    <source>
        <dbReference type="Proteomes" id="UP000593565"/>
    </source>
</evidence>
<dbReference type="SUPFAM" id="SSF56436">
    <property type="entry name" value="C-type lectin-like"/>
    <property type="match status" value="1"/>
</dbReference>
<organism evidence="3 4">
    <name type="scientific">Ameiurus melas</name>
    <name type="common">Black bullhead</name>
    <name type="synonym">Silurus melas</name>
    <dbReference type="NCBI Taxonomy" id="219545"/>
    <lineage>
        <taxon>Eukaryota</taxon>
        <taxon>Metazoa</taxon>
        <taxon>Chordata</taxon>
        <taxon>Craniata</taxon>
        <taxon>Vertebrata</taxon>
        <taxon>Euteleostomi</taxon>
        <taxon>Actinopterygii</taxon>
        <taxon>Neopterygii</taxon>
        <taxon>Teleostei</taxon>
        <taxon>Ostariophysi</taxon>
        <taxon>Siluriformes</taxon>
        <taxon>Ictaluridae</taxon>
        <taxon>Ameiurus</taxon>
    </lineage>
</organism>
<evidence type="ECO:0000313" key="3">
    <source>
        <dbReference type="EMBL" id="KAF4071636.1"/>
    </source>
</evidence>
<dbReference type="Gene3D" id="3.10.100.10">
    <property type="entry name" value="Mannose-Binding Protein A, subunit A"/>
    <property type="match status" value="1"/>
</dbReference>
<dbReference type="Pfam" id="PF00059">
    <property type="entry name" value="Lectin_C"/>
    <property type="match status" value="1"/>
</dbReference>
<evidence type="ECO:0000256" key="1">
    <source>
        <dbReference type="ARBA" id="ARBA00023157"/>
    </source>
</evidence>
<protein>
    <recommendedName>
        <fullName evidence="2">C-type lectin domain-containing protein</fullName>
    </recommendedName>
</protein>
<dbReference type="PROSITE" id="PS00615">
    <property type="entry name" value="C_TYPE_LECTIN_1"/>
    <property type="match status" value="1"/>
</dbReference>
<dbReference type="PROSITE" id="PS50041">
    <property type="entry name" value="C_TYPE_LECTIN_2"/>
    <property type="match status" value="1"/>
</dbReference>
<dbReference type="AlphaFoldDB" id="A0A7J5ZMB2"/>
<dbReference type="InterPro" id="IPR001304">
    <property type="entry name" value="C-type_lectin-like"/>
</dbReference>
<keyword evidence="4" id="KW-1185">Reference proteome</keyword>
<dbReference type="EMBL" id="JAAGNN010000027">
    <property type="protein sequence ID" value="KAF4071636.1"/>
    <property type="molecule type" value="Genomic_DNA"/>
</dbReference>
<keyword evidence="1" id="KW-1015">Disulfide bond</keyword>
<evidence type="ECO:0000259" key="2">
    <source>
        <dbReference type="PROSITE" id="PS50041"/>
    </source>
</evidence>
<reference evidence="3 4" key="1">
    <citation type="submission" date="2020-02" db="EMBL/GenBank/DDBJ databases">
        <title>A chromosome-scale genome assembly of the black bullhead catfish (Ameiurus melas).</title>
        <authorList>
            <person name="Wen M."/>
            <person name="Zham M."/>
            <person name="Cabau C."/>
            <person name="Klopp C."/>
            <person name="Donnadieu C."/>
            <person name="Roques C."/>
            <person name="Bouchez O."/>
            <person name="Lampietro C."/>
            <person name="Jouanno E."/>
            <person name="Herpin A."/>
            <person name="Louis A."/>
            <person name="Berthelot C."/>
            <person name="Parey E."/>
            <person name="Roest-Crollius H."/>
            <person name="Braasch I."/>
            <person name="Postlethwait J."/>
            <person name="Robinson-Rechavi M."/>
            <person name="Echchiki A."/>
            <person name="Begum T."/>
            <person name="Montfort J."/>
            <person name="Schartl M."/>
            <person name="Bobe J."/>
            <person name="Guiguen Y."/>
        </authorList>
    </citation>
    <scope>NUCLEOTIDE SEQUENCE [LARGE SCALE GENOMIC DNA]</scope>
    <source>
        <strain evidence="3">M_S1</strain>
        <tissue evidence="3">Blood</tissue>
    </source>
</reference>
<sequence length="104" mass="11710">MVPMLLQKLSKKKATATTGGARECATDAENRDSEGEWKWVDGTPLNTGFWGDDEPSGDTGDEDCVVTGEKTDLVWNWSDYPCNNQFIWICEKSLSELLYLNEKQ</sequence>
<dbReference type="Proteomes" id="UP000593565">
    <property type="component" value="Unassembled WGS sequence"/>
</dbReference>